<evidence type="ECO:0000313" key="4">
    <source>
        <dbReference type="EMBL" id="MBP2477809.1"/>
    </source>
</evidence>
<dbReference type="Gene3D" id="1.10.630.10">
    <property type="entry name" value="Cytochrome P450"/>
    <property type="match status" value="1"/>
</dbReference>
<accession>A0ABS5AML3</accession>
<evidence type="ECO:0000256" key="3">
    <source>
        <dbReference type="SAM" id="MobiDB-lite"/>
    </source>
</evidence>
<dbReference type="PRINTS" id="PR00359">
    <property type="entry name" value="BP450"/>
</dbReference>
<feature type="region of interest" description="Disordered" evidence="3">
    <location>
        <begin position="1"/>
        <end position="21"/>
    </location>
</feature>
<evidence type="ECO:0000313" key="5">
    <source>
        <dbReference type="Proteomes" id="UP001519363"/>
    </source>
</evidence>
<dbReference type="RefSeq" id="WP_086780498.1">
    <property type="nucleotide sequence ID" value="NZ_JAGIOO010000001.1"/>
</dbReference>
<dbReference type="PANTHER" id="PTHR46696:SF1">
    <property type="entry name" value="CYTOCHROME P450 YJIB-RELATED"/>
    <property type="match status" value="1"/>
</dbReference>
<dbReference type="Proteomes" id="UP001519363">
    <property type="component" value="Unassembled WGS sequence"/>
</dbReference>
<dbReference type="PROSITE" id="PS00086">
    <property type="entry name" value="CYTOCHROME_P450"/>
    <property type="match status" value="1"/>
</dbReference>
<reference evidence="4 5" key="1">
    <citation type="submission" date="2021-03" db="EMBL/GenBank/DDBJ databases">
        <title>Sequencing the genomes of 1000 actinobacteria strains.</title>
        <authorList>
            <person name="Klenk H.-P."/>
        </authorList>
    </citation>
    <scope>NUCLEOTIDE SEQUENCE [LARGE SCALE GENOMIC DNA]</scope>
    <source>
        <strain evidence="4 5">DSM 44580</strain>
    </source>
</reference>
<dbReference type="InterPro" id="IPR036396">
    <property type="entry name" value="Cyt_P450_sf"/>
</dbReference>
<evidence type="ECO:0000256" key="2">
    <source>
        <dbReference type="RuleBase" id="RU000461"/>
    </source>
</evidence>
<dbReference type="CDD" id="cd11030">
    <property type="entry name" value="CYP105-like"/>
    <property type="match status" value="1"/>
</dbReference>
<dbReference type="InterPro" id="IPR001128">
    <property type="entry name" value="Cyt_P450"/>
</dbReference>
<dbReference type="InterPro" id="IPR017972">
    <property type="entry name" value="Cyt_P450_CS"/>
</dbReference>
<sequence length="402" mass="44743">MTISLPNALPLTRPTGCPFDPPSELKDLRGAEPIARMRYADGHLGWAVTSHALARQILADRRFSSRGELRHIPFESERFKDKPLPPVPRGMFIQNDDPEHGHYRKLLTGQFTVRRMNALIPRIEAIADEHLEAMARKGPPAELVHDYALAIPSLVICELLGVPYGERGIFHDRTRLMMNLDNGDDVVMQAMGDMYAYLGGLVARKQEHPTDDILGGLVEGGQLDTEELVSFALLLLTAGHETTANMLGLGVFALLSNPEQLKALQEDPALVEPAVEELLRYLTITHFGLMRAALEDVEIGGVTVRAGECVLVHTPTANRDPEKFTHPDQLDLRRHAGQHLAFGHGVHQCLGQQLARVEMRIGFSKLFRRFPTLRLAVPAEEVPMRTRMGIYGVHSLPVTWES</sequence>
<dbReference type="PANTHER" id="PTHR46696">
    <property type="entry name" value="P450, PUTATIVE (EUROFUNG)-RELATED"/>
    <property type="match status" value="1"/>
</dbReference>
<proteinExistence type="inferred from homology"/>
<dbReference type="PRINTS" id="PR00385">
    <property type="entry name" value="P450"/>
</dbReference>
<keyword evidence="2" id="KW-0503">Monooxygenase</keyword>
<keyword evidence="2" id="KW-0479">Metal-binding</keyword>
<keyword evidence="2" id="KW-0408">Iron</keyword>
<name>A0ABS5AML3_9PSEU</name>
<gene>
    <name evidence="4" type="ORF">JOF53_006681</name>
</gene>
<dbReference type="InterPro" id="IPR002397">
    <property type="entry name" value="Cyt_P450_B"/>
</dbReference>
<protein>
    <submittedName>
        <fullName evidence="4">Cytochrome P450</fullName>
    </submittedName>
</protein>
<dbReference type="SUPFAM" id="SSF48264">
    <property type="entry name" value="Cytochrome P450"/>
    <property type="match status" value="1"/>
</dbReference>
<keyword evidence="2" id="KW-0560">Oxidoreductase</keyword>
<keyword evidence="2" id="KW-0349">Heme</keyword>
<comment type="caution">
    <text evidence="4">The sequence shown here is derived from an EMBL/GenBank/DDBJ whole genome shotgun (WGS) entry which is preliminary data.</text>
</comment>
<evidence type="ECO:0000256" key="1">
    <source>
        <dbReference type="ARBA" id="ARBA00010617"/>
    </source>
</evidence>
<dbReference type="Pfam" id="PF00067">
    <property type="entry name" value="p450"/>
    <property type="match status" value="1"/>
</dbReference>
<keyword evidence="5" id="KW-1185">Reference proteome</keyword>
<organism evidence="4 5">
    <name type="scientific">Crossiella equi</name>
    <dbReference type="NCBI Taxonomy" id="130796"/>
    <lineage>
        <taxon>Bacteria</taxon>
        <taxon>Bacillati</taxon>
        <taxon>Actinomycetota</taxon>
        <taxon>Actinomycetes</taxon>
        <taxon>Pseudonocardiales</taxon>
        <taxon>Pseudonocardiaceae</taxon>
        <taxon>Crossiella</taxon>
    </lineage>
</organism>
<dbReference type="EMBL" id="JAGIOO010000001">
    <property type="protein sequence ID" value="MBP2477809.1"/>
    <property type="molecule type" value="Genomic_DNA"/>
</dbReference>
<comment type="similarity">
    <text evidence="1 2">Belongs to the cytochrome P450 family.</text>
</comment>